<name>A0A250K0A2_9BACT</name>
<dbReference type="GO" id="GO:0000166">
    <property type="term" value="F:nucleotide binding"/>
    <property type="evidence" value="ECO:0007669"/>
    <property type="project" value="UniProtKB-KW"/>
</dbReference>
<keyword evidence="1 2" id="KW-0732">Signal</keyword>
<dbReference type="Gene3D" id="3.90.780.10">
    <property type="entry name" value="5'-Nucleotidase, C-terminal domain"/>
    <property type="match status" value="1"/>
</dbReference>
<keyword evidence="6" id="KW-1185">Reference proteome</keyword>
<keyword evidence="2" id="KW-0547">Nucleotide-binding</keyword>
<evidence type="ECO:0000313" key="6">
    <source>
        <dbReference type="Proteomes" id="UP000217343"/>
    </source>
</evidence>
<dbReference type="EMBL" id="CP022203">
    <property type="protein sequence ID" value="ATB49539.1"/>
    <property type="molecule type" value="Genomic_DNA"/>
</dbReference>
<dbReference type="InterPro" id="IPR004843">
    <property type="entry name" value="Calcineurin-like_PHP"/>
</dbReference>
<dbReference type="InterPro" id="IPR029052">
    <property type="entry name" value="Metallo-depent_PP-like"/>
</dbReference>
<dbReference type="Proteomes" id="UP000217343">
    <property type="component" value="Chromosome"/>
</dbReference>
<dbReference type="RefSeq" id="WP_095960058.1">
    <property type="nucleotide sequence ID" value="NZ_CP022203.1"/>
</dbReference>
<organism evidence="5 6">
    <name type="scientific">Corallococcus macrosporus DSM 14697</name>
    <dbReference type="NCBI Taxonomy" id="1189310"/>
    <lineage>
        <taxon>Bacteria</taxon>
        <taxon>Pseudomonadati</taxon>
        <taxon>Myxococcota</taxon>
        <taxon>Myxococcia</taxon>
        <taxon>Myxococcales</taxon>
        <taxon>Cystobacterineae</taxon>
        <taxon>Myxococcaceae</taxon>
        <taxon>Corallococcus</taxon>
    </lineage>
</organism>
<dbReference type="AlphaFoldDB" id="A0A250K0A2"/>
<proteinExistence type="inferred from homology"/>
<dbReference type="PANTHER" id="PTHR11575">
    <property type="entry name" value="5'-NUCLEOTIDASE-RELATED"/>
    <property type="match status" value="1"/>
</dbReference>
<comment type="similarity">
    <text evidence="2">Belongs to the 5'-nucleotidase family.</text>
</comment>
<dbReference type="Gene3D" id="3.60.21.10">
    <property type="match status" value="1"/>
</dbReference>
<evidence type="ECO:0000256" key="2">
    <source>
        <dbReference type="RuleBase" id="RU362119"/>
    </source>
</evidence>
<keyword evidence="2" id="KW-0378">Hydrolase</keyword>
<reference evidence="5 6" key="1">
    <citation type="submission" date="2017-06" db="EMBL/GenBank/DDBJ databases">
        <title>Sequencing and comparative analysis of myxobacterial genomes.</title>
        <authorList>
            <person name="Rupp O."/>
            <person name="Goesmann A."/>
            <person name="Sogaard-Andersen L."/>
        </authorList>
    </citation>
    <scope>NUCLEOTIDE SEQUENCE [LARGE SCALE GENOMIC DNA]</scope>
    <source>
        <strain evidence="5 6">DSM 14697</strain>
    </source>
</reference>
<dbReference type="Pfam" id="PF02872">
    <property type="entry name" value="5_nucleotid_C"/>
    <property type="match status" value="1"/>
</dbReference>
<feature type="chain" id="PRO_5011822955" evidence="2">
    <location>
        <begin position="22"/>
        <end position="595"/>
    </location>
</feature>
<dbReference type="GO" id="GO:0030288">
    <property type="term" value="C:outer membrane-bounded periplasmic space"/>
    <property type="evidence" value="ECO:0007669"/>
    <property type="project" value="TreeGrafter"/>
</dbReference>
<feature type="domain" description="Calcineurin-like phosphoesterase" evidence="3">
    <location>
        <begin position="36"/>
        <end position="286"/>
    </location>
</feature>
<dbReference type="OrthoDB" id="9803927at2"/>
<evidence type="ECO:0000313" key="5">
    <source>
        <dbReference type="EMBL" id="ATB49539.1"/>
    </source>
</evidence>
<dbReference type="SUPFAM" id="SSF56300">
    <property type="entry name" value="Metallo-dependent phosphatases"/>
    <property type="match status" value="1"/>
</dbReference>
<gene>
    <name evidence="5" type="ORF">MYMAC_005185</name>
</gene>
<evidence type="ECO:0000256" key="1">
    <source>
        <dbReference type="ARBA" id="ARBA00022729"/>
    </source>
</evidence>
<accession>A0A250K0A2</accession>
<dbReference type="Pfam" id="PF00149">
    <property type="entry name" value="Metallophos"/>
    <property type="match status" value="1"/>
</dbReference>
<protein>
    <submittedName>
        <fullName evidence="5">Bifunctional metallophosphatase/5'-nucleotidase</fullName>
    </submittedName>
</protein>
<dbReference type="InterPro" id="IPR006179">
    <property type="entry name" value="5_nucleotidase/apyrase"/>
</dbReference>
<evidence type="ECO:0000259" key="4">
    <source>
        <dbReference type="Pfam" id="PF02872"/>
    </source>
</evidence>
<sequence>MRSFRLIALALVGGATLACSGARTRAAPPEPIRITLVGINDFHGQVEPHRTPLKDGQVLEEGGAATLAAYVARLRADNPGGVVLLDAGDMFQGTLPSNLTEGAVVVDVYNHLGVTAAAIGNHEFDYGPVGPGSMAKRPGDDPLGALKARIGQARFPMLSANLRDAATGKPPDWTGNDGTYLLEVKGVKVGILGLSTEATPKVTNPANVESLRFLPLAPAALEASRSLRARGAEVVVAVAHAGGKCTDLNNPRDTSSCDQGDAEILSMVKRLPLGTLDAIVAGHTHQTMGHFFANVPIIETTGQARSLGVVELFVDPGSRRILPGRTRIQAAIPLCAKVDATQGTCDGRRLRDAPQVRLEPASFLAGPVVPDAKVAPLLAPALALAREAQHRQLGLVASAPLARGYTEEGVLGNLVADVLRASAKADVGLMNPGGVRADLPAGPLTFGQVFEALPFDNTVAVVTLTGPELARLLTLAYGNPMGAVFAVSGLEVTLERCPGAGRLSGVTLTGGQPLVFDPQKTYRVALPDFLARGGDGLEPLLRQVPPERIEMTPVNGLDLREALITYGKARGGTLEAPALGRVRYAGVAACPQAGR</sequence>
<feature type="domain" description="5'-Nucleotidase C-terminal" evidence="4">
    <location>
        <begin position="401"/>
        <end position="537"/>
    </location>
</feature>
<dbReference type="InterPro" id="IPR008334">
    <property type="entry name" value="5'-Nucleotdase_C"/>
</dbReference>
<evidence type="ECO:0000259" key="3">
    <source>
        <dbReference type="Pfam" id="PF00149"/>
    </source>
</evidence>
<dbReference type="PANTHER" id="PTHR11575:SF24">
    <property type="entry name" value="5'-NUCLEOTIDASE"/>
    <property type="match status" value="1"/>
</dbReference>
<dbReference type="KEGG" id="mmas:MYMAC_005185"/>
<dbReference type="GO" id="GO:0009166">
    <property type="term" value="P:nucleotide catabolic process"/>
    <property type="evidence" value="ECO:0007669"/>
    <property type="project" value="InterPro"/>
</dbReference>
<dbReference type="InterPro" id="IPR036907">
    <property type="entry name" value="5'-Nucleotdase_C_sf"/>
</dbReference>
<dbReference type="PROSITE" id="PS51257">
    <property type="entry name" value="PROKAR_LIPOPROTEIN"/>
    <property type="match status" value="1"/>
</dbReference>
<feature type="signal peptide" evidence="2">
    <location>
        <begin position="1"/>
        <end position="21"/>
    </location>
</feature>
<dbReference type="PRINTS" id="PR01607">
    <property type="entry name" value="APYRASEFAMLY"/>
</dbReference>
<dbReference type="GO" id="GO:0016787">
    <property type="term" value="F:hydrolase activity"/>
    <property type="evidence" value="ECO:0007669"/>
    <property type="project" value="UniProtKB-KW"/>
</dbReference>
<dbReference type="SUPFAM" id="SSF55816">
    <property type="entry name" value="5'-nucleotidase (syn. UDP-sugar hydrolase), C-terminal domain"/>
    <property type="match status" value="1"/>
</dbReference>